<proteinExistence type="predicted"/>
<keyword evidence="3" id="KW-1185">Reference proteome</keyword>
<gene>
    <name evidence="2" type="ORF">BC793_111292</name>
</gene>
<evidence type="ECO:0000313" key="2">
    <source>
        <dbReference type="EMBL" id="PWK45318.1"/>
    </source>
</evidence>
<reference evidence="2 3" key="1">
    <citation type="submission" date="2018-05" db="EMBL/GenBank/DDBJ databases">
        <title>Genomic Encyclopedia of Archaeal and Bacterial Type Strains, Phase II (KMG-II): from individual species to whole genera.</title>
        <authorList>
            <person name="Goeker M."/>
        </authorList>
    </citation>
    <scope>NUCLEOTIDE SEQUENCE [LARGE SCALE GENOMIC DNA]</scope>
    <source>
        <strain evidence="2 3">DSM 45184</strain>
    </source>
</reference>
<organism evidence="2 3">
    <name type="scientific">Actinoplanes xinjiangensis</name>
    <dbReference type="NCBI Taxonomy" id="512350"/>
    <lineage>
        <taxon>Bacteria</taxon>
        <taxon>Bacillati</taxon>
        <taxon>Actinomycetota</taxon>
        <taxon>Actinomycetes</taxon>
        <taxon>Micromonosporales</taxon>
        <taxon>Micromonosporaceae</taxon>
        <taxon>Actinoplanes</taxon>
    </lineage>
</organism>
<sequence>MAAILAGPAWSERTPLAADTGNQPLGVEAATLANAARLIPAVAGAAVHPRYMLLHALLAASGPATGPDELPAAHLRIRRAEVVLGAVTRRHAHTDPTRHHGPVRIPAPHGDRLIGDLTSGLDVTATAGRYAARAAGFLDTYRGSEQAIGLLHPVSGTTSLARIAPFIDGRPGPAGQRGSACPAKSWGWHM</sequence>
<protein>
    <submittedName>
        <fullName evidence="2">Uncharacterized protein</fullName>
    </submittedName>
</protein>
<dbReference type="OrthoDB" id="4675400at2"/>
<evidence type="ECO:0000313" key="3">
    <source>
        <dbReference type="Proteomes" id="UP000245697"/>
    </source>
</evidence>
<accession>A0A316FAG7</accession>
<dbReference type="RefSeq" id="WP_109596396.1">
    <property type="nucleotide sequence ID" value="NZ_BONA01000060.1"/>
</dbReference>
<evidence type="ECO:0000256" key="1">
    <source>
        <dbReference type="SAM" id="MobiDB-lite"/>
    </source>
</evidence>
<feature type="region of interest" description="Disordered" evidence="1">
    <location>
        <begin position="171"/>
        <end position="190"/>
    </location>
</feature>
<dbReference type="EMBL" id="QGGR01000011">
    <property type="protein sequence ID" value="PWK45318.1"/>
    <property type="molecule type" value="Genomic_DNA"/>
</dbReference>
<dbReference type="AlphaFoldDB" id="A0A316FAG7"/>
<comment type="caution">
    <text evidence="2">The sequence shown here is derived from an EMBL/GenBank/DDBJ whole genome shotgun (WGS) entry which is preliminary data.</text>
</comment>
<dbReference type="Proteomes" id="UP000245697">
    <property type="component" value="Unassembled WGS sequence"/>
</dbReference>
<name>A0A316FAG7_9ACTN</name>